<evidence type="ECO:0000313" key="4">
    <source>
        <dbReference type="Proteomes" id="UP000541185"/>
    </source>
</evidence>
<dbReference type="AlphaFoldDB" id="A0A848H078"/>
<dbReference type="InterPro" id="IPR025421">
    <property type="entry name" value="DUF4148"/>
</dbReference>
<dbReference type="EMBL" id="JABBFX010000001">
    <property type="protein sequence ID" value="NML44356.1"/>
    <property type="molecule type" value="Genomic_DNA"/>
</dbReference>
<name>A0A848H078_9BURK</name>
<feature type="signal peptide" evidence="2">
    <location>
        <begin position="1"/>
        <end position="22"/>
    </location>
</feature>
<keyword evidence="4" id="KW-1185">Reference proteome</keyword>
<gene>
    <name evidence="3" type="ORF">HHL11_11380</name>
</gene>
<feature type="chain" id="PRO_5032321593" evidence="2">
    <location>
        <begin position="23"/>
        <end position="116"/>
    </location>
</feature>
<dbReference type="Pfam" id="PF13663">
    <property type="entry name" value="DUF4148"/>
    <property type="match status" value="1"/>
</dbReference>
<evidence type="ECO:0000256" key="1">
    <source>
        <dbReference type="SAM" id="MobiDB-lite"/>
    </source>
</evidence>
<protein>
    <submittedName>
        <fullName evidence="3">DUF4148 domain-containing protein</fullName>
    </submittedName>
</protein>
<reference evidence="3 4" key="1">
    <citation type="submission" date="2020-04" db="EMBL/GenBank/DDBJ databases">
        <title>Ramlibacter sp. G-1-2-2 isolated from soil.</title>
        <authorList>
            <person name="Dahal R.H."/>
        </authorList>
    </citation>
    <scope>NUCLEOTIDE SEQUENCE [LARGE SCALE GENOMIC DNA]</scope>
    <source>
        <strain evidence="3 4">G-1-2-2</strain>
    </source>
</reference>
<evidence type="ECO:0000256" key="2">
    <source>
        <dbReference type="SAM" id="SignalP"/>
    </source>
</evidence>
<dbReference type="Proteomes" id="UP000541185">
    <property type="component" value="Unassembled WGS sequence"/>
</dbReference>
<sequence>MNAKIAVSTLVLASAFAGAAFAESPLIPNDPFVSTKSRADVNADLSAYKKTGVNPWSTSYNPLAKFQSEKTRSDVTADYLASRGEVKALTGEDSGSQYLAQHRVPGRQASTNLAAK</sequence>
<organism evidence="3 4">
    <name type="scientific">Ramlibacter agri</name>
    <dbReference type="NCBI Taxonomy" id="2728837"/>
    <lineage>
        <taxon>Bacteria</taxon>
        <taxon>Pseudomonadati</taxon>
        <taxon>Pseudomonadota</taxon>
        <taxon>Betaproteobacteria</taxon>
        <taxon>Burkholderiales</taxon>
        <taxon>Comamonadaceae</taxon>
        <taxon>Ramlibacter</taxon>
    </lineage>
</organism>
<keyword evidence="2" id="KW-0732">Signal</keyword>
<comment type="caution">
    <text evidence="3">The sequence shown here is derived from an EMBL/GenBank/DDBJ whole genome shotgun (WGS) entry which is preliminary data.</text>
</comment>
<proteinExistence type="predicted"/>
<dbReference type="RefSeq" id="WP_169418493.1">
    <property type="nucleotide sequence ID" value="NZ_JABBFX010000001.1"/>
</dbReference>
<evidence type="ECO:0000313" key="3">
    <source>
        <dbReference type="EMBL" id="NML44356.1"/>
    </source>
</evidence>
<feature type="region of interest" description="Disordered" evidence="1">
    <location>
        <begin position="97"/>
        <end position="116"/>
    </location>
</feature>
<accession>A0A848H078</accession>